<dbReference type="Proteomes" id="UP001149954">
    <property type="component" value="Unassembled WGS sequence"/>
</dbReference>
<dbReference type="GO" id="GO:0006388">
    <property type="term" value="P:tRNA splicing, via endonucleolytic cleavage and ligation"/>
    <property type="evidence" value="ECO:0007669"/>
    <property type="project" value="InterPro"/>
</dbReference>
<name>A0A9W9XNU9_9EURO</name>
<evidence type="ECO:0000313" key="3">
    <source>
        <dbReference type="EMBL" id="KAJ5496428.1"/>
    </source>
</evidence>
<feature type="domain" description="tRNA ligase phosphodiesterase" evidence="2">
    <location>
        <begin position="17"/>
        <end position="124"/>
    </location>
</feature>
<evidence type="ECO:0000256" key="1">
    <source>
        <dbReference type="SAM" id="MobiDB-lite"/>
    </source>
</evidence>
<feature type="compositionally biased region" description="Low complexity" evidence="1">
    <location>
        <begin position="14"/>
        <end position="32"/>
    </location>
</feature>
<reference evidence="3" key="1">
    <citation type="submission" date="2022-12" db="EMBL/GenBank/DDBJ databases">
        <authorList>
            <person name="Petersen C."/>
        </authorList>
    </citation>
    <scope>NUCLEOTIDE SEQUENCE</scope>
    <source>
        <strain evidence="3">IBT 29495</strain>
    </source>
</reference>
<evidence type="ECO:0000259" key="2">
    <source>
        <dbReference type="Pfam" id="PF08302"/>
    </source>
</evidence>
<dbReference type="OrthoDB" id="4498459at2759"/>
<proteinExistence type="predicted"/>
<feature type="region of interest" description="Disordered" evidence="1">
    <location>
        <begin position="1"/>
        <end position="36"/>
    </location>
</feature>
<dbReference type="EMBL" id="JAPWDS010000005">
    <property type="protein sequence ID" value="KAJ5496428.1"/>
    <property type="molecule type" value="Genomic_DNA"/>
</dbReference>
<protein>
    <recommendedName>
        <fullName evidence="2">tRNA ligase phosphodiesterase domain-containing protein</fullName>
    </recommendedName>
</protein>
<gene>
    <name evidence="3" type="ORF">N7463_008415</name>
</gene>
<dbReference type="GO" id="GO:0005524">
    <property type="term" value="F:ATP binding"/>
    <property type="evidence" value="ECO:0007669"/>
    <property type="project" value="InterPro"/>
</dbReference>
<dbReference type="AlphaFoldDB" id="A0A9W9XNU9"/>
<evidence type="ECO:0000313" key="4">
    <source>
        <dbReference type="Proteomes" id="UP001149954"/>
    </source>
</evidence>
<organism evidence="3 4">
    <name type="scientific">Penicillium fimorum</name>
    <dbReference type="NCBI Taxonomy" id="1882269"/>
    <lineage>
        <taxon>Eukaryota</taxon>
        <taxon>Fungi</taxon>
        <taxon>Dikarya</taxon>
        <taxon>Ascomycota</taxon>
        <taxon>Pezizomycotina</taxon>
        <taxon>Eurotiomycetes</taxon>
        <taxon>Eurotiomycetidae</taxon>
        <taxon>Eurotiales</taxon>
        <taxon>Aspergillaceae</taxon>
        <taxon>Penicillium</taxon>
    </lineage>
</organism>
<feature type="compositionally biased region" description="Polar residues" evidence="1">
    <location>
        <begin position="1"/>
        <end position="13"/>
    </location>
</feature>
<dbReference type="GO" id="GO:0003972">
    <property type="term" value="F:RNA ligase (ATP) activity"/>
    <property type="evidence" value="ECO:0007669"/>
    <property type="project" value="InterPro"/>
</dbReference>
<keyword evidence="4" id="KW-1185">Reference proteome</keyword>
<comment type="caution">
    <text evidence="3">The sequence shown here is derived from an EMBL/GenBank/DDBJ whole genome shotgun (WGS) entry which is preliminary data.</text>
</comment>
<accession>A0A9W9XNU9</accession>
<dbReference type="InterPro" id="IPR015965">
    <property type="entry name" value="tRNA_lig_PDEase"/>
</dbReference>
<dbReference type="Pfam" id="PF08302">
    <property type="entry name" value="tRNA_lig_CPD"/>
    <property type="match status" value="1"/>
</dbReference>
<reference evidence="3" key="2">
    <citation type="journal article" date="2023" name="IMA Fungus">
        <title>Comparative genomic study of the Penicillium genus elucidates a diverse pangenome and 15 lateral gene transfer events.</title>
        <authorList>
            <person name="Petersen C."/>
            <person name="Sorensen T."/>
            <person name="Nielsen M.R."/>
            <person name="Sondergaard T.E."/>
            <person name="Sorensen J.L."/>
            <person name="Fitzpatrick D.A."/>
            <person name="Frisvad J.C."/>
            <person name="Nielsen K.L."/>
        </authorList>
    </citation>
    <scope>NUCLEOTIDE SEQUENCE</scope>
    <source>
        <strain evidence="3">IBT 29495</strain>
    </source>
</reference>
<sequence length="224" mass="24892">MLSPSQTLVLTFPSQSESSTRSSQSQSSSQSSTKRKTKYLPDYTELYSEKLDSIHRCIQSLISEPTSAANSSTALYKSLLTCGLSELCNDVTLILRQMSHLQSKGWSSYIASNNAALKKAASDTFKFTEDLLKATEPSKNAQFAEIIQKGARFLRECVPTRNGRLIEYQLDFSKSSDAFLNIATNIETLLMDLLLEEEKHLHSLGQEETLSSQMGRMTLASVLN</sequence>